<dbReference type="AlphaFoldDB" id="A0A444W5P3"/>
<proteinExistence type="predicted"/>
<dbReference type="EMBL" id="JUIW01000012">
    <property type="protein sequence ID" value="RYJ41190.1"/>
    <property type="molecule type" value="Genomic_DNA"/>
</dbReference>
<dbReference type="Proteomes" id="UP000289775">
    <property type="component" value="Unassembled WGS sequence"/>
</dbReference>
<organism evidence="1 2">
    <name type="scientific">Flavobacterium beibuense</name>
    <dbReference type="NCBI Taxonomy" id="657326"/>
    <lineage>
        <taxon>Bacteria</taxon>
        <taxon>Pseudomonadati</taxon>
        <taxon>Bacteroidota</taxon>
        <taxon>Flavobacteriia</taxon>
        <taxon>Flavobacteriales</taxon>
        <taxon>Flavobacteriaceae</taxon>
        <taxon>Flavobacterium</taxon>
    </lineage>
</organism>
<evidence type="ECO:0000313" key="2">
    <source>
        <dbReference type="Proteomes" id="UP000289775"/>
    </source>
</evidence>
<keyword evidence="2" id="KW-1185">Reference proteome</keyword>
<accession>A0A444W5P3</accession>
<protein>
    <submittedName>
        <fullName evidence="1">Uncharacterized protein</fullName>
    </submittedName>
</protein>
<sequence length="37" mass="4594">MIKLMPQELLKIIRKNVVLLFPEKFLEHDYPKNQRRN</sequence>
<reference evidence="1 2" key="1">
    <citation type="submission" date="2014-12" db="EMBL/GenBank/DDBJ databases">
        <title>Genome sequence of Flavobacterium beibuense RSKm HC5.</title>
        <authorList>
            <person name="Kim J.F."/>
            <person name="Song J.Y."/>
            <person name="Kwak M.-J."/>
            <person name="Lee S.-W."/>
        </authorList>
    </citation>
    <scope>NUCLEOTIDE SEQUENCE [LARGE SCALE GENOMIC DNA]</scope>
    <source>
        <strain evidence="1 2">RSKm HC5</strain>
    </source>
</reference>
<gene>
    <name evidence="1" type="ORF">NU09_3224</name>
</gene>
<comment type="caution">
    <text evidence="1">The sequence shown here is derived from an EMBL/GenBank/DDBJ whole genome shotgun (WGS) entry which is preliminary data.</text>
</comment>
<evidence type="ECO:0000313" key="1">
    <source>
        <dbReference type="EMBL" id="RYJ41190.1"/>
    </source>
</evidence>
<name>A0A444W5P3_9FLAO</name>